<dbReference type="Pfam" id="PF08139">
    <property type="entry name" value="LPAM_1"/>
    <property type="match status" value="1"/>
</dbReference>
<feature type="signal peptide" evidence="3">
    <location>
        <begin position="1"/>
        <end position="24"/>
    </location>
</feature>
<keyword evidence="1 3" id="KW-0732">Signal</keyword>
<sequence precursor="true">MKKPIVFMVLLVLLTGCTAGGDSASPSPTATGSPTATAGSTASPPTAAQVTWAGTVCSDITTLKTDVQGLAAAAATGGDSVGTAISKQMDTVSASATDLVDTVKSPPENLGDDPELLAVQDSIDKVDQSLKTLEASASQVQGTTGAALVDALATVVGDTGDVLNSVAGTVQTVTTAINDTSSTLGQAFRAAPECADLTS</sequence>
<dbReference type="EMBL" id="CP016282">
    <property type="protein sequence ID" value="ANP72332.1"/>
    <property type="molecule type" value="Genomic_DNA"/>
</dbReference>
<evidence type="ECO:0000256" key="1">
    <source>
        <dbReference type="ARBA" id="ARBA00022729"/>
    </source>
</evidence>
<dbReference type="InterPro" id="IPR012640">
    <property type="entry name" value="Membr_lipoprot_lipid_attach_CS"/>
</dbReference>
<feature type="compositionally biased region" description="Low complexity" evidence="2">
    <location>
        <begin position="23"/>
        <end position="45"/>
    </location>
</feature>
<organism evidence="4 5">
    <name type="scientific">Cryobacterium arcticum</name>
    <dbReference type="NCBI Taxonomy" id="670052"/>
    <lineage>
        <taxon>Bacteria</taxon>
        <taxon>Bacillati</taxon>
        <taxon>Actinomycetota</taxon>
        <taxon>Actinomycetes</taxon>
        <taxon>Micrococcales</taxon>
        <taxon>Microbacteriaceae</taxon>
        <taxon>Cryobacterium</taxon>
    </lineage>
</organism>
<dbReference type="RefSeq" id="WP_066594739.1">
    <property type="nucleotide sequence ID" value="NZ_CP016282.1"/>
</dbReference>
<dbReference type="PROSITE" id="PS51257">
    <property type="entry name" value="PROKAR_LIPOPROTEIN"/>
    <property type="match status" value="1"/>
</dbReference>
<proteinExistence type="predicted"/>
<feature type="region of interest" description="Disordered" evidence="2">
    <location>
        <begin position="22"/>
        <end position="45"/>
    </location>
</feature>
<dbReference type="KEGG" id="cart:PA27867_1375"/>
<name>A0A1B1BIC4_9MICO</name>
<reference evidence="4 5" key="1">
    <citation type="submission" date="2016-06" db="EMBL/GenBank/DDBJ databases">
        <title>Genome sequencing of Cryobacterium arcticum PAMC 27867.</title>
        <authorList>
            <person name="Lee J."/>
            <person name="Kim O.-S."/>
        </authorList>
    </citation>
    <scope>NUCLEOTIDE SEQUENCE [LARGE SCALE GENOMIC DNA]</scope>
    <source>
        <strain evidence="4 5">PAMC 27867</strain>
    </source>
</reference>
<accession>A0A1B1BIC4</accession>
<feature type="chain" id="PRO_5008519931" evidence="3">
    <location>
        <begin position="25"/>
        <end position="199"/>
    </location>
</feature>
<dbReference type="OrthoDB" id="5110149at2"/>
<evidence type="ECO:0000256" key="2">
    <source>
        <dbReference type="SAM" id="MobiDB-lite"/>
    </source>
</evidence>
<evidence type="ECO:0000256" key="3">
    <source>
        <dbReference type="SAM" id="SignalP"/>
    </source>
</evidence>
<gene>
    <name evidence="4" type="ORF">PA27867_1375</name>
</gene>
<protein>
    <submittedName>
        <fullName evidence="4">Uncharacterized protein</fullName>
    </submittedName>
</protein>
<dbReference type="Proteomes" id="UP000092582">
    <property type="component" value="Chromosome 1"/>
</dbReference>
<dbReference type="PATRIC" id="fig|670052.7.peg.1428"/>
<dbReference type="AlphaFoldDB" id="A0A1B1BIC4"/>
<evidence type="ECO:0000313" key="4">
    <source>
        <dbReference type="EMBL" id="ANP72332.1"/>
    </source>
</evidence>
<evidence type="ECO:0000313" key="5">
    <source>
        <dbReference type="Proteomes" id="UP000092582"/>
    </source>
</evidence>
<keyword evidence="5" id="KW-1185">Reference proteome</keyword>